<dbReference type="Pfam" id="PF13460">
    <property type="entry name" value="NAD_binding_10"/>
    <property type="match status" value="1"/>
</dbReference>
<dbReference type="InterPro" id="IPR036291">
    <property type="entry name" value="NAD(P)-bd_dom_sf"/>
</dbReference>
<dbReference type="SUPFAM" id="SSF51735">
    <property type="entry name" value="NAD(P)-binding Rossmann-fold domains"/>
    <property type="match status" value="1"/>
</dbReference>
<organism evidence="2 3">
    <name type="scientific">Mycolicibacterium parafortuitum</name>
    <name type="common">Mycobacterium parafortuitum</name>
    <dbReference type="NCBI Taxonomy" id="39692"/>
    <lineage>
        <taxon>Bacteria</taxon>
        <taxon>Bacillati</taxon>
        <taxon>Actinomycetota</taxon>
        <taxon>Actinomycetes</taxon>
        <taxon>Mycobacteriales</taxon>
        <taxon>Mycobacteriaceae</taxon>
        <taxon>Mycolicibacterium</taxon>
    </lineage>
</organism>
<evidence type="ECO:0000259" key="1">
    <source>
        <dbReference type="Pfam" id="PF13460"/>
    </source>
</evidence>
<dbReference type="Gene3D" id="3.40.50.720">
    <property type="entry name" value="NAD(P)-binding Rossmann-like Domain"/>
    <property type="match status" value="1"/>
</dbReference>
<dbReference type="RefSeq" id="WP_083144340.1">
    <property type="nucleotide sequence ID" value="NZ_MVID01000014.1"/>
</dbReference>
<feature type="domain" description="NAD(P)-binding" evidence="1">
    <location>
        <begin position="11"/>
        <end position="178"/>
    </location>
</feature>
<reference evidence="2 3" key="1">
    <citation type="submission" date="2018-05" db="EMBL/GenBank/DDBJ databases">
        <authorList>
            <consortium name="IHU Genomes"/>
        </authorList>
    </citation>
    <scope>NUCLEOTIDE SEQUENCE [LARGE SCALE GENOMIC DNA]</scope>
    <source>
        <strain evidence="2 3">P7335</strain>
    </source>
</reference>
<dbReference type="Proteomes" id="UP000252008">
    <property type="component" value="Unassembled WGS sequence"/>
</dbReference>
<dbReference type="PANTHER" id="PTHR43162:SF1">
    <property type="entry name" value="PRESTALK A DIFFERENTIATION PROTEIN A"/>
    <property type="match status" value="1"/>
</dbReference>
<dbReference type="EMBL" id="UEGS01000001">
    <property type="protein sequence ID" value="SRX79370.1"/>
    <property type="molecule type" value="Genomic_DNA"/>
</dbReference>
<accession>A0A375YE47</accession>
<dbReference type="AlphaFoldDB" id="A0A375YE47"/>
<dbReference type="Gene3D" id="3.90.25.10">
    <property type="entry name" value="UDP-galactose 4-epimerase, domain 1"/>
    <property type="match status" value="1"/>
</dbReference>
<protein>
    <recommendedName>
        <fullName evidence="1">NAD(P)-binding domain-containing protein</fullName>
    </recommendedName>
</protein>
<evidence type="ECO:0000313" key="2">
    <source>
        <dbReference type="EMBL" id="SRX79370.1"/>
    </source>
</evidence>
<name>A0A375YE47_MYCPF</name>
<sequence>MSDTGTVLVTGASGNTGSWVVSGLRRLRWRARAASRRPAPADADAVRFDWADTRTFASAVAGVDAVYLVAPVGVAEPMPLVQPFFEAASAAGVRRIVQLSSSAVGRGDPGLGEIHDLGARTFEEYTALRPSWFMQNFVGDHPLADGIRRSREIATATGNGRLGFIDAADIGAVAVQALIRPEHLGGELVLTGPEALSYPQAAEMVTDVLAERVRHIDLETDELAARLAAAGYPADFSAALAALDARIRAGEQDFVTTTVADVTGRPPTSLREFLSRERRRLGWSPGVG</sequence>
<gene>
    <name evidence="2" type="ORF">MPP7335_01107</name>
</gene>
<dbReference type="STRING" id="39692.BST38_16125"/>
<dbReference type="InterPro" id="IPR051604">
    <property type="entry name" value="Ergot_Alk_Oxidoreductase"/>
</dbReference>
<proteinExistence type="predicted"/>
<keyword evidence="3" id="KW-1185">Reference proteome</keyword>
<evidence type="ECO:0000313" key="3">
    <source>
        <dbReference type="Proteomes" id="UP000252008"/>
    </source>
</evidence>
<dbReference type="InterPro" id="IPR016040">
    <property type="entry name" value="NAD(P)-bd_dom"/>
</dbReference>
<dbReference type="PANTHER" id="PTHR43162">
    <property type="match status" value="1"/>
</dbReference>